<dbReference type="EMBL" id="MU793351">
    <property type="protein sequence ID" value="KAJ3785173.1"/>
    <property type="molecule type" value="Genomic_DNA"/>
</dbReference>
<name>A0AA38KED5_9AGAR</name>
<gene>
    <name evidence="2" type="ORF">GGU10DRAFT_355682</name>
</gene>
<feature type="compositionally biased region" description="Low complexity" evidence="1">
    <location>
        <begin position="41"/>
        <end position="61"/>
    </location>
</feature>
<feature type="region of interest" description="Disordered" evidence="1">
    <location>
        <begin position="1"/>
        <end position="82"/>
    </location>
</feature>
<sequence>MLEADSRSTICFPDDGDVELGPYRKSFSGRDSSDVPLSPCSSTSTYALSPATPTSAPPSYTDVAPANTPASPLSEIGRNLHPLSSAPSVMTLDSVTEMAGVSSQRSSLSLFMNSNREQNDGECRQEEDEIFISDAFVDSRPTSPVHPLRVPTPIPFISSDLLASPPPVPDLYRPFSLPSVYPIVQPHSAREVQANVGMIVAVQTQSSREALV</sequence>
<organism evidence="2 3">
    <name type="scientific">Lentinula aff. detonsa</name>
    <dbReference type="NCBI Taxonomy" id="2804958"/>
    <lineage>
        <taxon>Eukaryota</taxon>
        <taxon>Fungi</taxon>
        <taxon>Dikarya</taxon>
        <taxon>Basidiomycota</taxon>
        <taxon>Agaricomycotina</taxon>
        <taxon>Agaricomycetes</taxon>
        <taxon>Agaricomycetidae</taxon>
        <taxon>Agaricales</taxon>
        <taxon>Marasmiineae</taxon>
        <taxon>Omphalotaceae</taxon>
        <taxon>Lentinula</taxon>
    </lineage>
</organism>
<evidence type="ECO:0000313" key="3">
    <source>
        <dbReference type="Proteomes" id="UP001163798"/>
    </source>
</evidence>
<protein>
    <submittedName>
        <fullName evidence="2">Uncharacterized protein</fullName>
    </submittedName>
</protein>
<accession>A0AA38KED5</accession>
<evidence type="ECO:0000313" key="2">
    <source>
        <dbReference type="EMBL" id="KAJ3785173.1"/>
    </source>
</evidence>
<reference evidence="2" key="1">
    <citation type="submission" date="2022-08" db="EMBL/GenBank/DDBJ databases">
        <authorList>
            <consortium name="DOE Joint Genome Institute"/>
            <person name="Min B."/>
            <person name="Riley R."/>
            <person name="Sierra-Patev S."/>
            <person name="Naranjo-Ortiz M."/>
            <person name="Looney B."/>
            <person name="Konkel Z."/>
            <person name="Slot J.C."/>
            <person name="Sakamoto Y."/>
            <person name="Steenwyk J.L."/>
            <person name="Rokas A."/>
            <person name="Carro J."/>
            <person name="Camarero S."/>
            <person name="Ferreira P."/>
            <person name="Molpeceres G."/>
            <person name="Ruiz-Duenas F.J."/>
            <person name="Serrano A."/>
            <person name="Henrissat B."/>
            <person name="Drula E."/>
            <person name="Hughes K.W."/>
            <person name="Mata J.L."/>
            <person name="Ishikawa N.K."/>
            <person name="Vargas-Isla R."/>
            <person name="Ushijima S."/>
            <person name="Smith C.A."/>
            <person name="Ahrendt S."/>
            <person name="Andreopoulos W."/>
            <person name="He G."/>
            <person name="Labutti K."/>
            <person name="Lipzen A."/>
            <person name="Ng V."/>
            <person name="Sandor L."/>
            <person name="Barry K."/>
            <person name="Martinez A.T."/>
            <person name="Xiao Y."/>
            <person name="Gibbons J.G."/>
            <person name="Terashima K."/>
            <person name="Hibbett D.S."/>
            <person name="Grigoriev I.V."/>
        </authorList>
    </citation>
    <scope>NUCLEOTIDE SEQUENCE</scope>
    <source>
        <strain evidence="2">TFB10291</strain>
    </source>
</reference>
<proteinExistence type="predicted"/>
<dbReference type="AlphaFoldDB" id="A0AA38KED5"/>
<keyword evidence="3" id="KW-1185">Reference proteome</keyword>
<dbReference type="Proteomes" id="UP001163798">
    <property type="component" value="Unassembled WGS sequence"/>
</dbReference>
<comment type="caution">
    <text evidence="2">The sequence shown here is derived from an EMBL/GenBank/DDBJ whole genome shotgun (WGS) entry which is preliminary data.</text>
</comment>
<evidence type="ECO:0000256" key="1">
    <source>
        <dbReference type="SAM" id="MobiDB-lite"/>
    </source>
</evidence>